<evidence type="ECO:0000256" key="10">
    <source>
        <dbReference type="ARBA" id="ARBA00022989"/>
    </source>
</evidence>
<evidence type="ECO:0000256" key="2">
    <source>
        <dbReference type="ARBA" id="ARBA00005698"/>
    </source>
</evidence>
<dbReference type="EC" id="7.1.1.2" evidence="3"/>
<keyword evidence="11" id="KW-0520">NAD</keyword>
<evidence type="ECO:0000256" key="4">
    <source>
        <dbReference type="ARBA" id="ARBA00021095"/>
    </source>
</evidence>
<evidence type="ECO:0000256" key="12">
    <source>
        <dbReference type="ARBA" id="ARBA00023128"/>
    </source>
</evidence>
<evidence type="ECO:0000256" key="5">
    <source>
        <dbReference type="ARBA" id="ARBA00022448"/>
    </source>
</evidence>
<dbReference type="GO" id="GO:0008137">
    <property type="term" value="F:NADH dehydrogenase (ubiquinone) activity"/>
    <property type="evidence" value="ECO:0007669"/>
    <property type="project" value="UniProtKB-EC"/>
</dbReference>
<evidence type="ECO:0000256" key="11">
    <source>
        <dbReference type="ARBA" id="ARBA00023027"/>
    </source>
</evidence>
<reference evidence="17" key="1">
    <citation type="journal article" date="2017" name="Sci. Rep.">
        <title>Deep-level phylogeny of Cicadomorpha inferred from mitochondrial genomes sequenced by NGS.</title>
        <authorList>
            <person name="Song N."/>
            <person name="Cai W."/>
            <person name="Li H."/>
        </authorList>
    </citation>
    <scope>NUCLEOTIDE SEQUENCE</scope>
</reference>
<dbReference type="InterPro" id="IPR050269">
    <property type="entry name" value="ComplexI_Subunit6"/>
</dbReference>
<evidence type="ECO:0000256" key="7">
    <source>
        <dbReference type="ARBA" id="ARBA00022692"/>
    </source>
</evidence>
<gene>
    <name evidence="17" type="primary">nad6</name>
</gene>
<evidence type="ECO:0000256" key="6">
    <source>
        <dbReference type="ARBA" id="ARBA00022660"/>
    </source>
</evidence>
<dbReference type="PANTHER" id="PTHR11435:SF1">
    <property type="entry name" value="NADH-UBIQUINONE OXIDOREDUCTASE CHAIN 6"/>
    <property type="match status" value="1"/>
</dbReference>
<keyword evidence="12 17" id="KW-0496">Mitochondrion</keyword>
<keyword evidence="9" id="KW-0249">Electron transport</keyword>
<accession>A0A343KJ67</accession>
<dbReference type="EMBL" id="KY039116">
    <property type="protein sequence ID" value="ATG83172.1"/>
    <property type="molecule type" value="Genomic_DNA"/>
</dbReference>
<dbReference type="GO" id="GO:0031966">
    <property type="term" value="C:mitochondrial membrane"/>
    <property type="evidence" value="ECO:0007669"/>
    <property type="project" value="UniProtKB-SubCell"/>
</dbReference>
<feature type="transmembrane region" description="Helical" evidence="16">
    <location>
        <begin position="46"/>
        <end position="68"/>
    </location>
</feature>
<keyword evidence="5" id="KW-0813">Transport</keyword>
<evidence type="ECO:0000256" key="14">
    <source>
        <dbReference type="ARBA" id="ARBA00031019"/>
    </source>
</evidence>
<evidence type="ECO:0000313" key="17">
    <source>
        <dbReference type="EMBL" id="ATG83172.1"/>
    </source>
</evidence>
<evidence type="ECO:0000256" key="8">
    <source>
        <dbReference type="ARBA" id="ARBA00022967"/>
    </source>
</evidence>
<evidence type="ECO:0000256" key="3">
    <source>
        <dbReference type="ARBA" id="ARBA00012944"/>
    </source>
</evidence>
<proteinExistence type="inferred from homology"/>
<keyword evidence="7 16" id="KW-0812">Transmembrane</keyword>
<dbReference type="PANTHER" id="PTHR11435">
    <property type="entry name" value="NADH UBIQUINONE OXIDOREDUCTASE SUBUNIT ND6"/>
    <property type="match status" value="1"/>
</dbReference>
<organism evidence="17">
    <name type="scientific">Alobaldia tobae</name>
    <dbReference type="NCBI Taxonomy" id="2040484"/>
    <lineage>
        <taxon>Eukaryota</taxon>
        <taxon>Metazoa</taxon>
        <taxon>Ecdysozoa</taxon>
        <taxon>Arthropoda</taxon>
        <taxon>Hexapoda</taxon>
        <taxon>Insecta</taxon>
        <taxon>Pterygota</taxon>
        <taxon>Neoptera</taxon>
        <taxon>Paraneoptera</taxon>
        <taxon>Hemiptera</taxon>
        <taxon>Auchenorrhyncha</taxon>
        <taxon>Membracoidea</taxon>
        <taxon>Cicadellidae</taxon>
        <taxon>Deltocephalinae</taxon>
        <taxon>Deltocephalini</taxon>
        <taxon>Alobaldia</taxon>
    </lineage>
</organism>
<feature type="transmembrane region" description="Helical" evidence="16">
    <location>
        <begin position="128"/>
        <end position="152"/>
    </location>
</feature>
<feature type="transmembrane region" description="Helical" evidence="16">
    <location>
        <begin position="21"/>
        <end position="40"/>
    </location>
</feature>
<sequence>MKFLLIKMSLMITSSILMLKTPMSMGILLLVQTTISTLIISKVLSYSWLSMIMFLMFVGGLLILFMYMSSIASNEKFKPNMKIMILLIIMTLPMEELMSEMQHNENFNNLNIMQESISLTKIYNKKTLMITILMFMYMFLTMIVVTSIIKIFKGPLRAK</sequence>
<dbReference type="AlphaFoldDB" id="A0A343KJ67"/>
<keyword evidence="8" id="KW-1278">Translocase</keyword>
<geneLocation type="mitochondrion" evidence="17"/>
<keyword evidence="13 16" id="KW-0472">Membrane</keyword>
<evidence type="ECO:0000256" key="16">
    <source>
        <dbReference type="SAM" id="Phobius"/>
    </source>
</evidence>
<comment type="similarity">
    <text evidence="2">Belongs to the complex I subunit 6 family.</text>
</comment>
<evidence type="ECO:0000256" key="9">
    <source>
        <dbReference type="ARBA" id="ARBA00022982"/>
    </source>
</evidence>
<evidence type="ECO:0000256" key="13">
    <source>
        <dbReference type="ARBA" id="ARBA00023136"/>
    </source>
</evidence>
<evidence type="ECO:0000256" key="15">
    <source>
        <dbReference type="ARBA" id="ARBA00049551"/>
    </source>
</evidence>
<keyword evidence="6" id="KW-0679">Respiratory chain</keyword>
<comment type="subcellular location">
    <subcellularLocation>
        <location evidence="1">Mitochondrion membrane</location>
        <topology evidence="1">Multi-pass membrane protein</topology>
    </subcellularLocation>
</comment>
<evidence type="ECO:0000256" key="1">
    <source>
        <dbReference type="ARBA" id="ARBA00004225"/>
    </source>
</evidence>
<keyword evidence="10 16" id="KW-1133">Transmembrane helix</keyword>
<comment type="catalytic activity">
    <reaction evidence="15">
        <text>a ubiquinone + NADH + 5 H(+)(in) = a ubiquinol + NAD(+) + 4 H(+)(out)</text>
        <dbReference type="Rhea" id="RHEA:29091"/>
        <dbReference type="Rhea" id="RHEA-COMP:9565"/>
        <dbReference type="Rhea" id="RHEA-COMP:9566"/>
        <dbReference type="ChEBI" id="CHEBI:15378"/>
        <dbReference type="ChEBI" id="CHEBI:16389"/>
        <dbReference type="ChEBI" id="CHEBI:17976"/>
        <dbReference type="ChEBI" id="CHEBI:57540"/>
        <dbReference type="ChEBI" id="CHEBI:57945"/>
        <dbReference type="EC" id="7.1.1.2"/>
    </reaction>
</comment>
<name>A0A343KJ67_9HEMI</name>
<protein>
    <recommendedName>
        <fullName evidence="4">NADH-ubiquinone oxidoreductase chain 6</fullName>
        <ecNumber evidence="3">7.1.1.2</ecNumber>
    </recommendedName>
    <alternativeName>
        <fullName evidence="14">NADH dehydrogenase subunit 6</fullName>
    </alternativeName>
</protein>